<feature type="compositionally biased region" description="Low complexity" evidence="1">
    <location>
        <begin position="981"/>
        <end position="1002"/>
    </location>
</feature>
<feature type="region of interest" description="Disordered" evidence="1">
    <location>
        <begin position="977"/>
        <end position="1145"/>
    </location>
</feature>
<feature type="region of interest" description="Disordered" evidence="1">
    <location>
        <begin position="1306"/>
        <end position="1465"/>
    </location>
</feature>
<protein>
    <submittedName>
        <fullName evidence="3">Uncharacterized protein</fullName>
    </submittedName>
</protein>
<feature type="compositionally biased region" description="Polar residues" evidence="1">
    <location>
        <begin position="1119"/>
        <end position="1132"/>
    </location>
</feature>
<keyword evidence="4" id="KW-1185">Reference proteome</keyword>
<accession>A0A9P6U042</accession>
<dbReference type="GO" id="GO:0005634">
    <property type="term" value="C:nucleus"/>
    <property type="evidence" value="ECO:0007669"/>
    <property type="project" value="TreeGrafter"/>
</dbReference>
<feature type="compositionally biased region" description="Low complexity" evidence="1">
    <location>
        <begin position="1089"/>
        <end position="1108"/>
    </location>
</feature>
<feature type="region of interest" description="Disordered" evidence="1">
    <location>
        <begin position="722"/>
        <end position="743"/>
    </location>
</feature>
<dbReference type="PANTHER" id="PTHR14312">
    <property type="entry name" value="CREB/ATF BZIP TRANSCRIPTION FACTOR"/>
    <property type="match status" value="1"/>
</dbReference>
<proteinExistence type="predicted"/>
<feature type="region of interest" description="Disordered" evidence="1">
    <location>
        <begin position="1163"/>
        <end position="1259"/>
    </location>
</feature>
<dbReference type="PANTHER" id="PTHR14312:SF1">
    <property type="entry name" value="BASIC-LEUCINE ZIPPER TRANSCRIPTION FACTOR A"/>
    <property type="match status" value="1"/>
</dbReference>
<feature type="compositionally biased region" description="Low complexity" evidence="1">
    <location>
        <begin position="1016"/>
        <end position="1029"/>
    </location>
</feature>
<feature type="region of interest" description="Disordered" evidence="1">
    <location>
        <begin position="930"/>
        <end position="961"/>
    </location>
</feature>
<feature type="compositionally biased region" description="Gly residues" evidence="1">
    <location>
        <begin position="233"/>
        <end position="243"/>
    </location>
</feature>
<feature type="region of interest" description="Disordered" evidence="1">
    <location>
        <begin position="364"/>
        <end position="415"/>
    </location>
</feature>
<feature type="region of interest" description="Disordered" evidence="1">
    <location>
        <begin position="458"/>
        <end position="502"/>
    </location>
</feature>
<feature type="compositionally biased region" description="Polar residues" evidence="1">
    <location>
        <begin position="402"/>
        <end position="412"/>
    </location>
</feature>
<feature type="region of interest" description="Disordered" evidence="1">
    <location>
        <begin position="521"/>
        <end position="553"/>
    </location>
</feature>
<evidence type="ECO:0000313" key="4">
    <source>
        <dbReference type="Proteomes" id="UP000807716"/>
    </source>
</evidence>
<sequence>MAAPLSGDGPLPGAVFTDDTPSPQNIGFNETGDQPPQRDIPPPLPSQNPGGSKPQIEVNSTIQIVLISLGIVVALLFLFGVLAAYYIAHKNKKARQHQEVLDREEEQRRQRQLSVQKKHIAINTILDRKGNPSSTDDDANTSNNNINDRKGDAAGDRRVNPGGSLHLWSGSEAVLDSAAGHDNEAYQPNSTAGNDSQSNNGAGPRRESFLTLSPDGFGITLWPDTSSPSLGSDKGGSSSGVGPGTKEAALYTKEFRSQSQQGGRNELKSNKKNAHNSNSSSSHVTNRTALSSSSTAGLLHRGTPCLPGTAQGVPPLHSVGTSSNSYHAKVGQNTKNSFTEVAQIYAHRQSLVDPLGLQTMAVSTAIPPSSSGDRNASFPSPASPLASPSPPPLSSHSLSTSDWQQSLSTASQFHDPLTMSKDTSVATLSKRNEDLDVSNMNEPSTMYETAITIPSEMYDQSSKEHEGEEDEDDGDFEDSGAGVGTVKQFSHNSGYQQQQSPLLHQQESKFVEEPEEAIIYPKVVPRRKKSSNALHQVHHEQHQQQLQLQQQQQQQQQHHLDLAAYRQSIIVPNKALSSVEISYQPPSQPTSPTSDTFERPLRKAGLSHRGHQDSIGSGGFGGIGGGVGGGRGMGAGVGMGFDAAASAVIVNVDHVDESHGQSEEIMVMPQVVPRRPRTATFPHRPINYRHSQVYMHHESRPSLNINMNRRTMYGLGDLMGNNGPSPSSSAFDPSCFQRSQSPPVLQPPIAPAPAPPAARPDPFTVTRSKTVYDATKHQAAPVAAGRLQTTSSVSATTQRLRRKWAGGEIAIETTVPTHSGIGSSVGSIHSMRRNERSFAEEDYDDHHHMGPSSFPRRERTQRRTSFERFNGSGAGVGLGGGGGGGGPVAAADPEHVVVSLPSPRGCLLEDDQHNAEKQFYEMMNFLGGGPSGGNGSGGGSGGGGGGGVGGGGGHSRQQSYRNPYQVPAFPQHHQRFQSYTPSKRQSYYPPSQYQQQKQTYSYERTSFDRSFPQPAQPQVYQSQSSLSQSHRMSFAEDYYRAQHQQQHQQSQQQQQQQQQSTPTPRRDTGRRAQNALKRLSGIFGGGGNSSSNANEDAASASAAATTSGRGVGGHHTDDFNSQPRYREGTSNGQRRRGPLTTEEKIKRHSIAVMMNDEMFLNGIHSHHHNHNNQHHHHHHEESFYQSAADRFERQDTYPPPQVQQQHHQLSSSSMSRRPHHHQIQQQQQQQHQQQQPIQQYRQESSYSSRNSYRNDKSRRATMYGAISSMSGRYSSDLIRQADFYVESPTEELEGFHLGVGVGAGVGAGVGGGNDQDAYDHEDEEEEEQQHEEEEEEEEEGEGMEEEYEHGEVDHGDRDDGEEGDEDEEEADDGGVYYEAEEDAEMEEHREEEGDGDDAATEAYSYPEMEYSNVNDYGGYTRPKPLKQTLRVSSGSGGNKHRRAASSHGESVTVGALSSSSALDEEGVTVVKQPLKSFMRIFK</sequence>
<keyword evidence="2" id="KW-0472">Membrane</keyword>
<feature type="compositionally biased region" description="Low complexity" evidence="1">
    <location>
        <begin position="543"/>
        <end position="553"/>
    </location>
</feature>
<feature type="region of interest" description="Disordered" evidence="1">
    <location>
        <begin position="841"/>
        <end position="890"/>
    </location>
</feature>
<feature type="compositionally biased region" description="Polar residues" evidence="1">
    <location>
        <begin position="19"/>
        <end position="32"/>
    </location>
</feature>
<feature type="compositionally biased region" description="Basic residues" evidence="1">
    <location>
        <begin position="1164"/>
        <end position="1178"/>
    </location>
</feature>
<comment type="caution">
    <text evidence="3">The sequence shown here is derived from an EMBL/GenBank/DDBJ whole genome shotgun (WGS) entry which is preliminary data.</text>
</comment>
<feature type="compositionally biased region" description="Acidic residues" evidence="1">
    <location>
        <begin position="467"/>
        <end position="478"/>
    </location>
</feature>
<feature type="compositionally biased region" description="Low complexity" evidence="1">
    <location>
        <begin position="1223"/>
        <end position="1251"/>
    </location>
</feature>
<feature type="region of interest" description="Disordered" evidence="1">
    <location>
        <begin position="1"/>
        <end position="54"/>
    </location>
</feature>
<gene>
    <name evidence="3" type="ORF">DFQ27_006724</name>
</gene>
<feature type="compositionally biased region" description="Polar residues" evidence="1">
    <location>
        <begin position="722"/>
        <end position="741"/>
    </location>
</feature>
<feature type="compositionally biased region" description="Basic and acidic residues" evidence="1">
    <location>
        <begin position="147"/>
        <end position="159"/>
    </location>
</feature>
<dbReference type="GO" id="GO:0010468">
    <property type="term" value="P:regulation of gene expression"/>
    <property type="evidence" value="ECO:0007669"/>
    <property type="project" value="TreeGrafter"/>
</dbReference>
<feature type="transmembrane region" description="Helical" evidence="2">
    <location>
        <begin position="64"/>
        <end position="88"/>
    </location>
</feature>
<feature type="compositionally biased region" description="Gly residues" evidence="1">
    <location>
        <begin position="930"/>
        <end position="954"/>
    </location>
</feature>
<feature type="compositionally biased region" description="Acidic residues" evidence="1">
    <location>
        <begin position="1319"/>
        <end position="1348"/>
    </location>
</feature>
<feature type="compositionally biased region" description="Acidic residues" evidence="1">
    <location>
        <begin position="1358"/>
        <end position="1385"/>
    </location>
</feature>
<reference evidence="3" key="1">
    <citation type="journal article" date="2020" name="Fungal Divers.">
        <title>Resolving the Mortierellaceae phylogeny through synthesis of multi-gene phylogenetics and phylogenomics.</title>
        <authorList>
            <person name="Vandepol N."/>
            <person name="Liber J."/>
            <person name="Desiro A."/>
            <person name="Na H."/>
            <person name="Kennedy M."/>
            <person name="Barry K."/>
            <person name="Grigoriev I.V."/>
            <person name="Miller A.N."/>
            <person name="O'Donnell K."/>
            <person name="Stajich J.E."/>
            <person name="Bonito G."/>
        </authorList>
    </citation>
    <scope>NUCLEOTIDE SEQUENCE</scope>
    <source>
        <strain evidence="3">BC1065</strain>
    </source>
</reference>
<feature type="compositionally biased region" description="Gly residues" evidence="1">
    <location>
        <begin position="872"/>
        <end position="887"/>
    </location>
</feature>
<keyword evidence="2" id="KW-1133">Transmembrane helix</keyword>
<feature type="region of interest" description="Disordered" evidence="1">
    <location>
        <begin position="125"/>
        <end position="167"/>
    </location>
</feature>
<dbReference type="EMBL" id="JAAAJB010000503">
    <property type="protein sequence ID" value="KAG0254674.1"/>
    <property type="molecule type" value="Genomic_DNA"/>
</dbReference>
<feature type="compositionally biased region" description="Low complexity" evidence="1">
    <location>
        <begin position="376"/>
        <end position="386"/>
    </location>
</feature>
<evidence type="ECO:0000256" key="2">
    <source>
        <dbReference type="SAM" id="Phobius"/>
    </source>
</evidence>
<evidence type="ECO:0000256" key="1">
    <source>
        <dbReference type="SAM" id="MobiDB-lite"/>
    </source>
</evidence>
<feature type="compositionally biased region" description="Polar residues" evidence="1">
    <location>
        <begin position="186"/>
        <end position="201"/>
    </location>
</feature>
<feature type="compositionally biased region" description="Low complexity" evidence="1">
    <location>
        <begin position="1042"/>
        <end position="1060"/>
    </location>
</feature>
<keyword evidence="2" id="KW-0812">Transmembrane</keyword>
<dbReference type="OrthoDB" id="2445324at2759"/>
<feature type="compositionally biased region" description="Polar residues" evidence="1">
    <location>
        <begin position="364"/>
        <end position="374"/>
    </location>
</feature>
<dbReference type="GO" id="GO:0043565">
    <property type="term" value="F:sequence-specific DNA binding"/>
    <property type="evidence" value="ECO:0007669"/>
    <property type="project" value="TreeGrafter"/>
</dbReference>
<feature type="compositionally biased region" description="Low complexity" evidence="1">
    <location>
        <begin position="1202"/>
        <end position="1215"/>
    </location>
</feature>
<evidence type="ECO:0000313" key="3">
    <source>
        <dbReference type="EMBL" id="KAG0254674.1"/>
    </source>
</evidence>
<dbReference type="Proteomes" id="UP000807716">
    <property type="component" value="Unassembled WGS sequence"/>
</dbReference>
<feature type="compositionally biased region" description="Polar residues" evidence="1">
    <location>
        <begin position="319"/>
        <end position="328"/>
    </location>
</feature>
<organism evidence="3 4">
    <name type="scientific">Actinomortierella ambigua</name>
    <dbReference type="NCBI Taxonomy" id="1343610"/>
    <lineage>
        <taxon>Eukaryota</taxon>
        <taxon>Fungi</taxon>
        <taxon>Fungi incertae sedis</taxon>
        <taxon>Mucoromycota</taxon>
        <taxon>Mortierellomycotina</taxon>
        <taxon>Mortierellomycetes</taxon>
        <taxon>Mortierellales</taxon>
        <taxon>Mortierellaceae</taxon>
        <taxon>Actinomortierella</taxon>
    </lineage>
</organism>
<feature type="region of interest" description="Disordered" evidence="1">
    <location>
        <begin position="182"/>
        <end position="328"/>
    </location>
</feature>
<name>A0A9P6U042_9FUNG</name>